<protein>
    <submittedName>
        <fullName evidence="2">Uncharacterized protein</fullName>
    </submittedName>
</protein>
<accession>A0A0F9DAK7</accession>
<gene>
    <name evidence="2" type="ORF">LCGC14_2569210</name>
</gene>
<keyword evidence="1" id="KW-0812">Transmembrane</keyword>
<comment type="caution">
    <text evidence="2">The sequence shown here is derived from an EMBL/GenBank/DDBJ whole genome shotgun (WGS) entry which is preliminary data.</text>
</comment>
<feature type="transmembrane region" description="Helical" evidence="1">
    <location>
        <begin position="6"/>
        <end position="30"/>
    </location>
</feature>
<dbReference type="AlphaFoldDB" id="A0A0F9DAK7"/>
<proteinExistence type="predicted"/>
<name>A0A0F9DAK7_9ZZZZ</name>
<feature type="non-terminal residue" evidence="2">
    <location>
        <position position="49"/>
    </location>
</feature>
<reference evidence="2" key="1">
    <citation type="journal article" date="2015" name="Nature">
        <title>Complex archaea that bridge the gap between prokaryotes and eukaryotes.</title>
        <authorList>
            <person name="Spang A."/>
            <person name="Saw J.H."/>
            <person name="Jorgensen S.L."/>
            <person name="Zaremba-Niedzwiedzka K."/>
            <person name="Martijn J."/>
            <person name="Lind A.E."/>
            <person name="van Eijk R."/>
            <person name="Schleper C."/>
            <person name="Guy L."/>
            <person name="Ettema T.J."/>
        </authorList>
    </citation>
    <scope>NUCLEOTIDE SEQUENCE</scope>
</reference>
<keyword evidence="1" id="KW-1133">Transmembrane helix</keyword>
<evidence type="ECO:0000256" key="1">
    <source>
        <dbReference type="SAM" id="Phobius"/>
    </source>
</evidence>
<organism evidence="2">
    <name type="scientific">marine sediment metagenome</name>
    <dbReference type="NCBI Taxonomy" id="412755"/>
    <lineage>
        <taxon>unclassified sequences</taxon>
        <taxon>metagenomes</taxon>
        <taxon>ecological metagenomes</taxon>
    </lineage>
</organism>
<evidence type="ECO:0000313" key="2">
    <source>
        <dbReference type="EMBL" id="KKL09098.1"/>
    </source>
</evidence>
<keyword evidence="1" id="KW-0472">Membrane</keyword>
<sequence length="49" mass="4967">MTNRTWYLIVVGVLAVLAGIAIGMLLSVAVPVEASAQTGEQGNPVAGVE</sequence>
<dbReference type="EMBL" id="LAZR01042614">
    <property type="protein sequence ID" value="KKL09098.1"/>
    <property type="molecule type" value="Genomic_DNA"/>
</dbReference>